<comment type="catalytic activity">
    <reaction evidence="1">
        <text>5-hydroxyisourate + H2O = 5-hydroxy-2-oxo-4-ureido-2,5-dihydro-1H-imidazole-5-carboxylate + H(+)</text>
        <dbReference type="Rhea" id="RHEA:23736"/>
        <dbReference type="ChEBI" id="CHEBI:15377"/>
        <dbReference type="ChEBI" id="CHEBI:15378"/>
        <dbReference type="ChEBI" id="CHEBI:18072"/>
        <dbReference type="ChEBI" id="CHEBI:58639"/>
        <dbReference type="EC" id="3.5.2.17"/>
    </reaction>
</comment>
<dbReference type="EC" id="3.5.2.17" evidence="6"/>
<dbReference type="PANTHER" id="PTHR10395:SF11">
    <property type="entry name" value="5-HYDROXYISOURATE HYDROLASE"/>
    <property type="match status" value="1"/>
</dbReference>
<evidence type="ECO:0000256" key="3">
    <source>
        <dbReference type="ARBA" id="ARBA00004275"/>
    </source>
</evidence>
<comment type="similarity">
    <text evidence="4">Belongs to the transthyretin family. 5-hydroxyisourate hydrolase subfamily.</text>
</comment>
<evidence type="ECO:0000256" key="5">
    <source>
        <dbReference type="ARBA" id="ARBA00011881"/>
    </source>
</evidence>
<evidence type="ECO:0000256" key="1">
    <source>
        <dbReference type="ARBA" id="ARBA00001043"/>
    </source>
</evidence>
<keyword evidence="9" id="KW-0378">Hydrolase</keyword>
<dbReference type="PRINTS" id="PR00189">
    <property type="entry name" value="TRNSTHYRETIN"/>
</dbReference>
<feature type="compositionally biased region" description="Low complexity" evidence="14">
    <location>
        <begin position="174"/>
        <end position="188"/>
    </location>
</feature>
<comment type="subcellular location">
    <subcellularLocation>
        <location evidence="3">Peroxisome</location>
    </subcellularLocation>
</comment>
<evidence type="ECO:0000256" key="13">
    <source>
        <dbReference type="PIRSR" id="PIRSR600895-51"/>
    </source>
</evidence>
<evidence type="ECO:0000256" key="7">
    <source>
        <dbReference type="ARBA" id="ARBA00017539"/>
    </source>
</evidence>
<name>A0A8B9BD67_9AVES</name>
<dbReference type="AlphaFoldDB" id="A0A8B9BD67"/>
<dbReference type="InterPro" id="IPR036817">
    <property type="entry name" value="Transthyretin/HIU_hydrolase_sf"/>
</dbReference>
<feature type="region of interest" description="Disordered" evidence="14">
    <location>
        <begin position="26"/>
        <end position="86"/>
    </location>
</feature>
<evidence type="ECO:0000256" key="4">
    <source>
        <dbReference type="ARBA" id="ARBA00009850"/>
    </source>
</evidence>
<evidence type="ECO:0000256" key="12">
    <source>
        <dbReference type="ARBA" id="ARBA00082459"/>
    </source>
</evidence>
<sequence length="353" mass="36724">ALSWARPPLPHALSLCAPRSFHRPLGHRGAKQPLAAGGPLRAPEGAGCSQGRTRAPSHCHPCYRHAEEAPGPPSGAGGEPGSVPRAAAPREAGRLDEHGLPAVILLTAPRSLHVPGPAHALWALGRGRLGRRQLHCGSTSPGCQKNPQNPAGLGSASPRGCGAARARVPSGHRGVPAAGGAACTAGPAGEERAGVAAPAPAAPWGRCPGQGMAACGLAPGTGTWQSRMEETQVGGTERPHGSLTTHVLNTATGLPAARLALRLAQLQEPGAQWRELAQRWTDEDGRCLPLLPPGQAKAGTYKLRFETGEYWQSLGHTSFYPFVEVVFTITDPAQKLHIPLLISPYSYTTYRGS</sequence>
<keyword evidence="17" id="KW-1185">Reference proteome</keyword>
<dbReference type="NCBIfam" id="TIGR02962">
    <property type="entry name" value="hdxy_isourate"/>
    <property type="match status" value="1"/>
</dbReference>
<dbReference type="Ensembl" id="ENSABRT00000003691.1">
    <property type="protein sequence ID" value="ENSABRP00000002530.1"/>
    <property type="gene ID" value="ENSABRG00000002481.1"/>
</dbReference>
<comment type="subunit">
    <text evidence="5">Homotetramer.</text>
</comment>
<dbReference type="InterPro" id="IPR014306">
    <property type="entry name" value="Hydroxyisourate_hydrolase"/>
</dbReference>
<keyword evidence="8" id="KW-0659">Purine metabolism</keyword>
<dbReference type="Gene3D" id="2.60.40.180">
    <property type="entry name" value="Transthyretin/hydroxyisourate hydrolase domain"/>
    <property type="match status" value="1"/>
</dbReference>
<feature type="binding site" evidence="13">
    <location>
        <position position="350"/>
    </location>
    <ligand>
        <name>substrate</name>
    </ligand>
</feature>
<dbReference type="PANTHER" id="PTHR10395">
    <property type="entry name" value="URICASE AND TRANSTHYRETIN-RELATED"/>
    <property type="match status" value="1"/>
</dbReference>
<dbReference type="GeneTree" id="ENSGT00940000153229"/>
<dbReference type="InterPro" id="IPR023416">
    <property type="entry name" value="Transthyretin/HIU_hydrolase_d"/>
</dbReference>
<comment type="function">
    <text evidence="2">Catalyzes the hydrolysis of 5-hydroxyisourate (HIU) to 2-oxo-4-hydroxy-4-carboxy-5-ureidoimidazoline (OHCU).</text>
</comment>
<evidence type="ECO:0000256" key="6">
    <source>
        <dbReference type="ARBA" id="ARBA00012609"/>
    </source>
</evidence>
<dbReference type="FunFam" id="2.60.40.180:FF:000004">
    <property type="entry name" value="5-hydroxyisourate hydrolase"/>
    <property type="match status" value="1"/>
</dbReference>
<feature type="binding site" evidence="13">
    <location>
        <position position="286"/>
    </location>
    <ligand>
        <name>substrate</name>
    </ligand>
</feature>
<evidence type="ECO:0000313" key="17">
    <source>
        <dbReference type="Proteomes" id="UP000694426"/>
    </source>
</evidence>
<dbReference type="SUPFAM" id="SSF49472">
    <property type="entry name" value="Transthyretin (synonym: prealbumin)"/>
    <property type="match status" value="1"/>
</dbReference>
<feature type="region of interest" description="Disordered" evidence="14">
    <location>
        <begin position="133"/>
        <end position="188"/>
    </location>
</feature>
<dbReference type="Pfam" id="PF00576">
    <property type="entry name" value="Transthyretin"/>
    <property type="match status" value="1"/>
</dbReference>
<reference evidence="16" key="2">
    <citation type="submission" date="2025-09" db="UniProtKB">
        <authorList>
            <consortium name="Ensembl"/>
        </authorList>
    </citation>
    <scope>IDENTIFICATION</scope>
</reference>
<dbReference type="Proteomes" id="UP000694426">
    <property type="component" value="Unplaced"/>
</dbReference>
<evidence type="ECO:0000256" key="11">
    <source>
        <dbReference type="ARBA" id="ARBA00060539"/>
    </source>
</evidence>
<evidence type="ECO:0000256" key="9">
    <source>
        <dbReference type="ARBA" id="ARBA00022801"/>
    </source>
</evidence>
<evidence type="ECO:0000313" key="16">
    <source>
        <dbReference type="Ensembl" id="ENSABRP00000002530.1"/>
    </source>
</evidence>
<proteinExistence type="inferred from homology"/>
<feature type="compositionally biased region" description="Polar residues" evidence="14">
    <location>
        <begin position="136"/>
        <end position="149"/>
    </location>
</feature>
<dbReference type="SMART" id="SM00095">
    <property type="entry name" value="TR_THY"/>
    <property type="match status" value="1"/>
</dbReference>
<keyword evidence="10" id="KW-0576">Peroxisome</keyword>
<protein>
    <recommendedName>
        <fullName evidence="7">5-hydroxyisourate hydrolase</fullName>
        <ecNumber evidence="6">3.5.2.17</ecNumber>
    </recommendedName>
    <alternativeName>
        <fullName evidence="12">Transthyretin-related protein</fullName>
    </alternativeName>
</protein>
<evidence type="ECO:0000256" key="8">
    <source>
        <dbReference type="ARBA" id="ARBA00022631"/>
    </source>
</evidence>
<evidence type="ECO:0000259" key="15">
    <source>
        <dbReference type="SMART" id="SM00095"/>
    </source>
</evidence>
<dbReference type="GO" id="GO:0005777">
    <property type="term" value="C:peroxisome"/>
    <property type="evidence" value="ECO:0007669"/>
    <property type="project" value="UniProtKB-SubCell"/>
</dbReference>
<accession>A0A8B9BD67</accession>
<evidence type="ECO:0000256" key="14">
    <source>
        <dbReference type="SAM" id="MobiDB-lite"/>
    </source>
</evidence>
<feature type="domain" description="Transthyretin/hydroxyisourate hydrolase" evidence="15">
    <location>
        <begin position="238"/>
        <end position="352"/>
    </location>
</feature>
<dbReference type="CDD" id="cd05822">
    <property type="entry name" value="TLP_HIUase"/>
    <property type="match status" value="1"/>
</dbReference>
<feature type="binding site" evidence="13">
    <location>
        <position position="246"/>
    </location>
    <ligand>
        <name>substrate</name>
    </ligand>
</feature>
<evidence type="ECO:0000256" key="2">
    <source>
        <dbReference type="ARBA" id="ARBA00002704"/>
    </source>
</evidence>
<comment type="pathway">
    <text evidence="11">Purine metabolism; urate degradation; (S)-allantoin from urate: step 2/3.</text>
</comment>
<evidence type="ECO:0000256" key="10">
    <source>
        <dbReference type="ARBA" id="ARBA00023140"/>
    </source>
</evidence>
<dbReference type="GO" id="GO:0033971">
    <property type="term" value="F:hydroxyisourate hydrolase activity"/>
    <property type="evidence" value="ECO:0007669"/>
    <property type="project" value="UniProtKB-EC"/>
</dbReference>
<organism evidence="16 17">
    <name type="scientific">Anser brachyrhynchus</name>
    <name type="common">Pink-footed goose</name>
    <dbReference type="NCBI Taxonomy" id="132585"/>
    <lineage>
        <taxon>Eukaryota</taxon>
        <taxon>Metazoa</taxon>
        <taxon>Chordata</taxon>
        <taxon>Craniata</taxon>
        <taxon>Vertebrata</taxon>
        <taxon>Euteleostomi</taxon>
        <taxon>Archelosauria</taxon>
        <taxon>Archosauria</taxon>
        <taxon>Dinosauria</taxon>
        <taxon>Saurischia</taxon>
        <taxon>Theropoda</taxon>
        <taxon>Coelurosauria</taxon>
        <taxon>Aves</taxon>
        <taxon>Neognathae</taxon>
        <taxon>Galloanserae</taxon>
        <taxon>Anseriformes</taxon>
        <taxon>Anatidae</taxon>
        <taxon>Anserinae</taxon>
        <taxon>Anser</taxon>
    </lineage>
</organism>
<reference evidence="16" key="1">
    <citation type="submission" date="2025-08" db="UniProtKB">
        <authorList>
            <consortium name="Ensembl"/>
        </authorList>
    </citation>
    <scope>IDENTIFICATION</scope>
</reference>
<dbReference type="InterPro" id="IPR000895">
    <property type="entry name" value="Transthyretin/HIU_hydrolase"/>
</dbReference>
<dbReference type="GO" id="GO:0006144">
    <property type="term" value="P:purine nucleobase metabolic process"/>
    <property type="evidence" value="ECO:0007669"/>
    <property type="project" value="UniProtKB-KW"/>
</dbReference>